<protein>
    <submittedName>
        <fullName evidence="2">Uncharacterized protein</fullName>
    </submittedName>
</protein>
<dbReference type="AlphaFoldDB" id="F0XVV5"/>
<evidence type="ECO:0000313" key="2">
    <source>
        <dbReference type="EMBL" id="EGB13078.1"/>
    </source>
</evidence>
<dbReference type="KEGG" id="aaf:AURANDRAFT_60651"/>
<dbReference type="OrthoDB" id="10666296at2759"/>
<feature type="region of interest" description="Disordered" evidence="1">
    <location>
        <begin position="517"/>
        <end position="540"/>
    </location>
</feature>
<organism evidence="3">
    <name type="scientific">Aureococcus anophagefferens</name>
    <name type="common">Harmful bloom alga</name>
    <dbReference type="NCBI Taxonomy" id="44056"/>
    <lineage>
        <taxon>Eukaryota</taxon>
        <taxon>Sar</taxon>
        <taxon>Stramenopiles</taxon>
        <taxon>Ochrophyta</taxon>
        <taxon>Pelagophyceae</taxon>
        <taxon>Pelagomonadales</taxon>
        <taxon>Pelagomonadaceae</taxon>
        <taxon>Aureococcus</taxon>
    </lineage>
</organism>
<evidence type="ECO:0000256" key="1">
    <source>
        <dbReference type="SAM" id="MobiDB-lite"/>
    </source>
</evidence>
<sequence>MSAAPPPNPANQMPEPPRQKRAYTKRGTGATAMKKQKPLKGGLSKMYQGRAGAPARLQEQDRESALATALRCGRQLCGCSDERVALKCVNLLLVITRELEVPCLEAGDFYDDESPLLNGLATMLDRCLPPGPLASSLFGDPGAPPLEDDVDPWAWRVGGDREPAPEYVDDVAARASSPLCLAVLTVLRNVAQTASNRSAIAHHDRCLRHVLVLLEPPLLGLESATLCVDVLASVGRHVELGGAFLESRPLRHYLARGGGGAKDDALKNGCALAGIAPPGARAARALDGGAGDVVRRRATLARRCFRAVRLCLHYGAAPGPLAFLSPVDEDDAGDFAGFGASAPMERYAVRPGATLREGGRDAARAHQRHVALRALETLASFRNSEWNAPALDETPADVVRLSAERLARAYPDEAVDSEARLAGLEALTLLADRDAAAPVVARLAAFAPAADLALAAIVATHVKYLDAPTAAAAAAAKPAPAPAPAAGAPAPAPAAPAPPPPVVLQRSEDPVAGVVTLGPRLELPPPPPPTADEDGSRLAPPRSLRAETVRSACQFLATLASHDAARAAIADRACLLLPAAANNDDVADLVFNKLM</sequence>
<proteinExistence type="predicted"/>
<dbReference type="EMBL" id="GL833120">
    <property type="protein sequence ID" value="EGB13078.1"/>
    <property type="molecule type" value="Genomic_DNA"/>
</dbReference>
<evidence type="ECO:0000313" key="3">
    <source>
        <dbReference type="Proteomes" id="UP000002729"/>
    </source>
</evidence>
<feature type="region of interest" description="Disordered" evidence="1">
    <location>
        <begin position="479"/>
        <end position="505"/>
    </location>
</feature>
<dbReference type="InParanoid" id="F0XVV5"/>
<feature type="compositionally biased region" description="Pro residues" evidence="1">
    <location>
        <begin position="490"/>
        <end position="502"/>
    </location>
</feature>
<feature type="region of interest" description="Disordered" evidence="1">
    <location>
        <begin position="1"/>
        <end position="41"/>
    </location>
</feature>
<name>F0XVV5_AURAN</name>
<dbReference type="GeneID" id="20223101"/>
<dbReference type="RefSeq" id="XP_009032680.1">
    <property type="nucleotide sequence ID" value="XM_009034432.1"/>
</dbReference>
<reference evidence="2 3" key="1">
    <citation type="journal article" date="2011" name="Proc. Natl. Acad. Sci. U.S.A.">
        <title>Niche of harmful alga Aureococcus anophagefferens revealed through ecogenomics.</title>
        <authorList>
            <person name="Gobler C.J."/>
            <person name="Berry D.L."/>
            <person name="Dyhrman S.T."/>
            <person name="Wilhelm S.W."/>
            <person name="Salamov A."/>
            <person name="Lobanov A.V."/>
            <person name="Zhang Y."/>
            <person name="Collier J.L."/>
            <person name="Wurch L.L."/>
            <person name="Kustka A.B."/>
            <person name="Dill B.D."/>
            <person name="Shah M."/>
            <person name="VerBerkmoes N.C."/>
            <person name="Kuo A."/>
            <person name="Terry A."/>
            <person name="Pangilinan J."/>
            <person name="Lindquist E.A."/>
            <person name="Lucas S."/>
            <person name="Paulsen I.T."/>
            <person name="Hattenrath-Lehmann T.K."/>
            <person name="Talmage S.C."/>
            <person name="Walker E.A."/>
            <person name="Koch F."/>
            <person name="Burson A.M."/>
            <person name="Marcoval M.A."/>
            <person name="Tang Y.Z."/>
            <person name="Lecleir G.R."/>
            <person name="Coyne K.J."/>
            <person name="Berg G.M."/>
            <person name="Bertrand E.M."/>
            <person name="Saito M.A."/>
            <person name="Gladyshev V.N."/>
            <person name="Grigoriev I.V."/>
        </authorList>
    </citation>
    <scope>NUCLEOTIDE SEQUENCE [LARGE SCALE GENOMIC DNA]</scope>
    <source>
        <strain evidence="3">CCMP 1984</strain>
    </source>
</reference>
<accession>F0XVV5</accession>
<dbReference type="Proteomes" id="UP000002729">
    <property type="component" value="Unassembled WGS sequence"/>
</dbReference>
<feature type="compositionally biased region" description="Low complexity" evidence="1">
    <location>
        <begin position="479"/>
        <end position="489"/>
    </location>
</feature>
<gene>
    <name evidence="2" type="ORF">AURANDRAFT_60651</name>
</gene>
<keyword evidence="3" id="KW-1185">Reference proteome</keyword>